<proteinExistence type="predicted"/>
<reference evidence="2 3" key="1">
    <citation type="journal article" date="2018" name="Cell">
        <title>The Chara Genome: Secondary Complexity and Implications for Plant Terrestrialization.</title>
        <authorList>
            <person name="Nishiyama T."/>
            <person name="Sakayama H."/>
            <person name="Vries J.D."/>
            <person name="Buschmann H."/>
            <person name="Saint-Marcoux D."/>
            <person name="Ullrich K.K."/>
            <person name="Haas F.B."/>
            <person name="Vanderstraeten L."/>
            <person name="Becker D."/>
            <person name="Lang D."/>
            <person name="Vosolsobe S."/>
            <person name="Rombauts S."/>
            <person name="Wilhelmsson P.K.I."/>
            <person name="Janitza P."/>
            <person name="Kern R."/>
            <person name="Heyl A."/>
            <person name="Rumpler F."/>
            <person name="Villalobos L.I.A.C."/>
            <person name="Clay J.M."/>
            <person name="Skokan R."/>
            <person name="Toyoda A."/>
            <person name="Suzuki Y."/>
            <person name="Kagoshima H."/>
            <person name="Schijlen E."/>
            <person name="Tajeshwar N."/>
            <person name="Catarino B."/>
            <person name="Hetherington A.J."/>
            <person name="Saltykova A."/>
            <person name="Bonnot C."/>
            <person name="Breuninger H."/>
            <person name="Symeonidi A."/>
            <person name="Radhakrishnan G.V."/>
            <person name="Van Nieuwerburgh F."/>
            <person name="Deforce D."/>
            <person name="Chang C."/>
            <person name="Karol K.G."/>
            <person name="Hedrich R."/>
            <person name="Ulvskov P."/>
            <person name="Glockner G."/>
            <person name="Delwiche C.F."/>
            <person name="Petrasek J."/>
            <person name="Van de Peer Y."/>
            <person name="Friml J."/>
            <person name="Beilby M."/>
            <person name="Dolan L."/>
            <person name="Kohara Y."/>
            <person name="Sugano S."/>
            <person name="Fujiyama A."/>
            <person name="Delaux P.-M."/>
            <person name="Quint M."/>
            <person name="TheiBen G."/>
            <person name="Hagemann M."/>
            <person name="Harholt J."/>
            <person name="Dunand C."/>
            <person name="Zachgo S."/>
            <person name="Langdale J."/>
            <person name="Maumus F."/>
            <person name="Straeten D.V.D."/>
            <person name="Gould S.B."/>
            <person name="Rensing S.A."/>
        </authorList>
    </citation>
    <scope>NUCLEOTIDE SEQUENCE [LARGE SCALE GENOMIC DNA]</scope>
    <source>
        <strain evidence="2 3">S276</strain>
    </source>
</reference>
<dbReference type="AlphaFoldDB" id="A0A388LZW0"/>
<evidence type="ECO:0000256" key="1">
    <source>
        <dbReference type="SAM" id="MobiDB-lite"/>
    </source>
</evidence>
<dbReference type="Proteomes" id="UP000265515">
    <property type="component" value="Unassembled WGS sequence"/>
</dbReference>
<dbReference type="EMBL" id="BFEA01000632">
    <property type="protein sequence ID" value="GBG87782.1"/>
    <property type="molecule type" value="Genomic_DNA"/>
</dbReference>
<protein>
    <submittedName>
        <fullName evidence="2">Uncharacterized protein</fullName>
    </submittedName>
</protein>
<evidence type="ECO:0000313" key="3">
    <source>
        <dbReference type="Proteomes" id="UP000265515"/>
    </source>
</evidence>
<sequence>MGISASVVSSTEKWKGDSDWEGDGADGVSRLRVVVAVDGVDDVVRLGVVDGVDDVVRSGVVVVAAMEIGMEASVDAVVVEGFVGSVMVVDGAARWQWMCREGVSSIVLWLEWVYMLSMLLPMRALLASGWPQRLSMPKS</sequence>
<comment type="caution">
    <text evidence="2">The sequence shown here is derived from an EMBL/GenBank/DDBJ whole genome shotgun (WGS) entry which is preliminary data.</text>
</comment>
<feature type="compositionally biased region" description="Polar residues" evidence="1">
    <location>
        <begin position="1"/>
        <end position="11"/>
    </location>
</feature>
<gene>
    <name evidence="2" type="ORF">CBR_g45937</name>
</gene>
<keyword evidence="3" id="KW-1185">Reference proteome</keyword>
<evidence type="ECO:0000313" key="2">
    <source>
        <dbReference type="EMBL" id="GBG87782.1"/>
    </source>
</evidence>
<feature type="region of interest" description="Disordered" evidence="1">
    <location>
        <begin position="1"/>
        <end position="21"/>
    </location>
</feature>
<organism evidence="2 3">
    <name type="scientific">Chara braunii</name>
    <name type="common">Braun's stonewort</name>
    <dbReference type="NCBI Taxonomy" id="69332"/>
    <lineage>
        <taxon>Eukaryota</taxon>
        <taxon>Viridiplantae</taxon>
        <taxon>Streptophyta</taxon>
        <taxon>Charophyceae</taxon>
        <taxon>Charales</taxon>
        <taxon>Characeae</taxon>
        <taxon>Chara</taxon>
    </lineage>
</organism>
<name>A0A388LZW0_CHABU</name>
<accession>A0A388LZW0</accession>
<dbReference type="Gramene" id="GBG87782">
    <property type="protein sequence ID" value="GBG87782"/>
    <property type="gene ID" value="CBR_g45937"/>
</dbReference>